<comment type="PTM">
    <text evidence="9">Cleaved by prepilin peptidase.</text>
</comment>
<dbReference type="EMBL" id="JBCGCU010000005">
    <property type="protein sequence ID" value="MEM0515110.1"/>
    <property type="molecule type" value="Genomic_DNA"/>
</dbReference>
<evidence type="ECO:0000256" key="5">
    <source>
        <dbReference type="ARBA" id="ARBA00022519"/>
    </source>
</evidence>
<dbReference type="Proteomes" id="UP001447008">
    <property type="component" value="Unassembled WGS sequence"/>
</dbReference>
<comment type="subunit">
    <text evidence="9">Type II secretion is composed of four main components: the outer membrane complex, the inner membrane complex, the cytoplasmic secretion ATPase and the periplasm-spanning pseudopilus.</text>
</comment>
<evidence type="ECO:0000256" key="3">
    <source>
        <dbReference type="ARBA" id="ARBA00022475"/>
    </source>
</evidence>
<proteinExistence type="inferred from homology"/>
<dbReference type="InterPro" id="IPR010052">
    <property type="entry name" value="T2SS_protein-GspI"/>
</dbReference>
<dbReference type="PANTHER" id="PTHR38779:SF2">
    <property type="entry name" value="TYPE II SECRETION SYSTEM PROTEIN I-RELATED"/>
    <property type="match status" value="1"/>
</dbReference>
<comment type="function">
    <text evidence="9">Component of the type II secretion system required for the energy-dependent secretion of extracellular factors such as proteases and toxins from the periplasm.</text>
</comment>
<name>A0ABU9MVP0_9GAMM</name>
<dbReference type="InterPro" id="IPR045584">
    <property type="entry name" value="Pilin-like"/>
</dbReference>
<evidence type="ECO:0000259" key="10">
    <source>
        <dbReference type="Pfam" id="PF02501"/>
    </source>
</evidence>
<evidence type="ECO:0000256" key="4">
    <source>
        <dbReference type="ARBA" id="ARBA00022481"/>
    </source>
</evidence>
<dbReference type="InterPro" id="IPR012902">
    <property type="entry name" value="N_methyl_site"/>
</dbReference>
<evidence type="ECO:0000313" key="12">
    <source>
        <dbReference type="Proteomes" id="UP001447008"/>
    </source>
</evidence>
<dbReference type="InterPro" id="IPR003413">
    <property type="entry name" value="T2SS_GspI_C"/>
</dbReference>
<comment type="subcellular location">
    <subcellularLocation>
        <location evidence="1 9">Cell inner membrane</location>
        <topology evidence="1 9">Single-pass membrane protein</topology>
    </subcellularLocation>
</comment>
<evidence type="ECO:0000256" key="7">
    <source>
        <dbReference type="ARBA" id="ARBA00022989"/>
    </source>
</evidence>
<organism evidence="11 12">
    <name type="scientific">Pseudoalteromonas qingdaonensis</name>
    <dbReference type="NCBI Taxonomy" id="3131913"/>
    <lineage>
        <taxon>Bacteria</taxon>
        <taxon>Pseudomonadati</taxon>
        <taxon>Pseudomonadota</taxon>
        <taxon>Gammaproteobacteria</taxon>
        <taxon>Alteromonadales</taxon>
        <taxon>Pseudoalteromonadaceae</taxon>
        <taxon>Pseudoalteromonas</taxon>
    </lineage>
</organism>
<keyword evidence="6 9" id="KW-0812">Transmembrane</keyword>
<comment type="caution">
    <text evidence="11">The sequence shown here is derived from an EMBL/GenBank/DDBJ whole genome shotgun (WGS) entry which is preliminary data.</text>
</comment>
<dbReference type="Pfam" id="PF02501">
    <property type="entry name" value="T2SSI"/>
    <property type="match status" value="1"/>
</dbReference>
<keyword evidence="12" id="KW-1185">Reference proteome</keyword>
<dbReference type="Pfam" id="PF07963">
    <property type="entry name" value="N_methyl"/>
    <property type="match status" value="1"/>
</dbReference>
<keyword evidence="4 9" id="KW-0488">Methylation</keyword>
<evidence type="ECO:0000256" key="1">
    <source>
        <dbReference type="ARBA" id="ARBA00004377"/>
    </source>
</evidence>
<reference evidence="11 12" key="1">
    <citation type="submission" date="2024-03" db="EMBL/GenBank/DDBJ databases">
        <title>Pseudoalteromonas qingdaonensis sp. nov., isolated from the intestines of marine benthic organisms.</title>
        <authorList>
            <person name="Lin X."/>
            <person name="Fang S."/>
            <person name="Hu X."/>
        </authorList>
    </citation>
    <scope>NUCLEOTIDE SEQUENCE [LARGE SCALE GENOMIC DNA]</scope>
    <source>
        <strain evidence="11 12">YIC-827</strain>
    </source>
</reference>
<keyword evidence="7 9" id="KW-1133">Transmembrane helix</keyword>
<evidence type="ECO:0000256" key="6">
    <source>
        <dbReference type="ARBA" id="ARBA00022692"/>
    </source>
</evidence>
<dbReference type="NCBIfam" id="TIGR02532">
    <property type="entry name" value="IV_pilin_GFxxxE"/>
    <property type="match status" value="1"/>
</dbReference>
<keyword evidence="8 9" id="KW-0472">Membrane</keyword>
<feature type="transmembrane region" description="Helical" evidence="9">
    <location>
        <begin position="21"/>
        <end position="40"/>
    </location>
</feature>
<dbReference type="Gene3D" id="3.30.1300.30">
    <property type="entry name" value="GSPII I/J protein-like"/>
    <property type="match status" value="1"/>
</dbReference>
<keyword evidence="3" id="KW-1003">Cell membrane</keyword>
<evidence type="ECO:0000313" key="11">
    <source>
        <dbReference type="EMBL" id="MEM0515110.1"/>
    </source>
</evidence>
<protein>
    <recommendedName>
        <fullName evidence="9">Type II secretion system protein I</fullName>
        <shortName evidence="9">T2SS minor pseudopilin I</shortName>
    </recommendedName>
</protein>
<dbReference type="RefSeq" id="WP_342677478.1">
    <property type="nucleotide sequence ID" value="NZ_JBCGCU010000005.1"/>
</dbReference>
<evidence type="ECO:0000256" key="8">
    <source>
        <dbReference type="ARBA" id="ARBA00023136"/>
    </source>
</evidence>
<dbReference type="SUPFAM" id="SSF54523">
    <property type="entry name" value="Pili subunits"/>
    <property type="match status" value="1"/>
</dbReference>
<evidence type="ECO:0000256" key="9">
    <source>
        <dbReference type="RuleBase" id="RU368030"/>
    </source>
</evidence>
<dbReference type="NCBIfam" id="TIGR01707">
    <property type="entry name" value="gspI"/>
    <property type="match status" value="1"/>
</dbReference>
<accession>A0ABU9MVP0</accession>
<comment type="similarity">
    <text evidence="2 9">Belongs to the GSP I family.</text>
</comment>
<keyword evidence="5 9" id="KW-0997">Cell inner membrane</keyword>
<evidence type="ECO:0000256" key="2">
    <source>
        <dbReference type="ARBA" id="ARBA00008358"/>
    </source>
</evidence>
<feature type="domain" description="Type II secretion system protein GspI C-terminal" evidence="10">
    <location>
        <begin position="50"/>
        <end position="128"/>
    </location>
</feature>
<dbReference type="PANTHER" id="PTHR38779">
    <property type="entry name" value="TYPE II SECRETION SYSTEM PROTEIN I-RELATED"/>
    <property type="match status" value="1"/>
</dbReference>
<gene>
    <name evidence="11" type="primary">gspI</name>
    <name evidence="11" type="ORF">WCN91_06665</name>
</gene>
<sequence length="135" mass="14957">MMAQHRSCSGKRSTGFTLIEVLVALSICAMAGIAAMQISGEHINHLGAIQEQTYGSWVAENQLVEIRAQGDKWDAKNGAKGKTELAGVTWYWQQEVIRTANSSFVKVVISVFTDEEHEQFAYELATYIDKEASKT</sequence>